<evidence type="ECO:0000313" key="2">
    <source>
        <dbReference type="EMBL" id="SHF12450.1"/>
    </source>
</evidence>
<protein>
    <submittedName>
        <fullName evidence="2">Uncharacterized protein</fullName>
    </submittedName>
</protein>
<organism evidence="2 3">
    <name type="scientific">Thermomonas hydrothermalis</name>
    <dbReference type="NCBI Taxonomy" id="213588"/>
    <lineage>
        <taxon>Bacteria</taxon>
        <taxon>Pseudomonadati</taxon>
        <taxon>Pseudomonadota</taxon>
        <taxon>Gammaproteobacteria</taxon>
        <taxon>Lysobacterales</taxon>
        <taxon>Lysobacteraceae</taxon>
        <taxon>Thermomonas</taxon>
    </lineage>
</organism>
<feature type="transmembrane region" description="Helical" evidence="1">
    <location>
        <begin position="86"/>
        <end position="108"/>
    </location>
</feature>
<dbReference type="RefSeq" id="WP_072756286.1">
    <property type="nucleotide sequence ID" value="NZ_FQUK01000032.1"/>
</dbReference>
<evidence type="ECO:0000256" key="1">
    <source>
        <dbReference type="SAM" id="Phobius"/>
    </source>
</evidence>
<dbReference type="Proteomes" id="UP000242857">
    <property type="component" value="Unassembled WGS sequence"/>
</dbReference>
<keyword evidence="1" id="KW-0472">Membrane</keyword>
<evidence type="ECO:0000313" key="3">
    <source>
        <dbReference type="Proteomes" id="UP000242857"/>
    </source>
</evidence>
<accession>A0A1M4Z357</accession>
<dbReference type="AlphaFoldDB" id="A0A1M4Z357"/>
<gene>
    <name evidence="2" type="ORF">SAMN02745204_01840</name>
</gene>
<keyword evidence="1" id="KW-1133">Transmembrane helix</keyword>
<feature type="transmembrane region" description="Helical" evidence="1">
    <location>
        <begin position="45"/>
        <end position="66"/>
    </location>
</feature>
<keyword evidence="1" id="KW-0812">Transmembrane</keyword>
<dbReference type="OrthoDB" id="5797237at2"/>
<feature type="transmembrane region" description="Helical" evidence="1">
    <location>
        <begin position="20"/>
        <end position="38"/>
    </location>
</feature>
<name>A0A1M4Z357_9GAMM</name>
<keyword evidence="3" id="KW-1185">Reference proteome</keyword>
<proteinExistence type="predicted"/>
<dbReference type="EMBL" id="FQUK01000032">
    <property type="protein sequence ID" value="SHF12450.1"/>
    <property type="molecule type" value="Genomic_DNA"/>
</dbReference>
<sequence>MSASHAGFLPERSPLWKVFWLYGVIPSNLLWLLVAWLVDHGQLPGATLGLLVFLLGYTAWIVMAVWRAAPKATEPRYGMIARALTVAWAINTVLMVLFLGASLVRTLLSS</sequence>
<reference evidence="3" key="1">
    <citation type="submission" date="2016-11" db="EMBL/GenBank/DDBJ databases">
        <authorList>
            <person name="Varghese N."/>
            <person name="Submissions S."/>
        </authorList>
    </citation>
    <scope>NUCLEOTIDE SEQUENCE [LARGE SCALE GENOMIC DNA]</scope>
    <source>
        <strain evidence="3">DSM 14834</strain>
    </source>
</reference>